<keyword evidence="2 5" id="KW-0812">Transmembrane</keyword>
<keyword evidence="3 5" id="KW-1133">Transmembrane helix</keyword>
<dbReference type="Proteomes" id="UP001155241">
    <property type="component" value="Unassembled WGS sequence"/>
</dbReference>
<dbReference type="EMBL" id="JAMXLR010000028">
    <property type="protein sequence ID" value="MCO6043997.1"/>
    <property type="molecule type" value="Genomic_DNA"/>
</dbReference>
<evidence type="ECO:0000259" key="6">
    <source>
        <dbReference type="Pfam" id="PF02656"/>
    </source>
</evidence>
<feature type="transmembrane region" description="Helical" evidence="5">
    <location>
        <begin position="53"/>
        <end position="78"/>
    </location>
</feature>
<organism evidence="7 8">
    <name type="scientific">Aeoliella straminimaris</name>
    <dbReference type="NCBI Taxonomy" id="2954799"/>
    <lineage>
        <taxon>Bacteria</taxon>
        <taxon>Pseudomonadati</taxon>
        <taxon>Planctomycetota</taxon>
        <taxon>Planctomycetia</taxon>
        <taxon>Pirellulales</taxon>
        <taxon>Lacipirellulaceae</taxon>
        <taxon>Aeoliella</taxon>
    </lineage>
</organism>
<accession>A0A9X2F7V9</accession>
<comment type="caution">
    <text evidence="7">The sequence shown here is derived from an EMBL/GenBank/DDBJ whole genome shotgun (WGS) entry which is preliminary data.</text>
</comment>
<dbReference type="AlphaFoldDB" id="A0A9X2F7V9"/>
<dbReference type="Pfam" id="PF02656">
    <property type="entry name" value="DUF202"/>
    <property type="match status" value="1"/>
</dbReference>
<gene>
    <name evidence="7" type="ORF">NG895_08760</name>
</gene>
<feature type="transmembrane region" description="Helical" evidence="5">
    <location>
        <begin position="98"/>
        <end position="119"/>
    </location>
</feature>
<name>A0A9X2F7V9_9BACT</name>
<feature type="transmembrane region" description="Helical" evidence="5">
    <location>
        <begin position="20"/>
        <end position="41"/>
    </location>
</feature>
<proteinExistence type="predicted"/>
<evidence type="ECO:0000256" key="5">
    <source>
        <dbReference type="SAM" id="Phobius"/>
    </source>
</evidence>
<dbReference type="RefSeq" id="WP_252852103.1">
    <property type="nucleotide sequence ID" value="NZ_JAMXLR010000028.1"/>
</dbReference>
<protein>
    <submittedName>
        <fullName evidence="7">DUF202 domain-containing protein</fullName>
    </submittedName>
</protein>
<evidence type="ECO:0000256" key="1">
    <source>
        <dbReference type="ARBA" id="ARBA00004127"/>
    </source>
</evidence>
<evidence type="ECO:0000313" key="7">
    <source>
        <dbReference type="EMBL" id="MCO6043997.1"/>
    </source>
</evidence>
<sequence length="124" mass="13412">MSDSSDPRVYLAAERTLLAWLRSGIAVIGLGFLVAKFGMFLRMIRGQVEGGNPLASSIIGIAFILLGTAMIALAAWQHQHFVKEFQGSFPPTRHWPRLSLWISVLVALSGAALAIYLGMSVVGE</sequence>
<dbReference type="GO" id="GO:0012505">
    <property type="term" value="C:endomembrane system"/>
    <property type="evidence" value="ECO:0007669"/>
    <property type="project" value="UniProtKB-SubCell"/>
</dbReference>
<evidence type="ECO:0000256" key="3">
    <source>
        <dbReference type="ARBA" id="ARBA00022989"/>
    </source>
</evidence>
<dbReference type="InterPro" id="IPR003807">
    <property type="entry name" value="DUF202"/>
</dbReference>
<keyword evidence="8" id="KW-1185">Reference proteome</keyword>
<evidence type="ECO:0000256" key="2">
    <source>
        <dbReference type="ARBA" id="ARBA00022692"/>
    </source>
</evidence>
<feature type="domain" description="DUF202" evidence="6">
    <location>
        <begin position="8"/>
        <end position="82"/>
    </location>
</feature>
<evidence type="ECO:0000313" key="8">
    <source>
        <dbReference type="Proteomes" id="UP001155241"/>
    </source>
</evidence>
<keyword evidence="4 5" id="KW-0472">Membrane</keyword>
<evidence type="ECO:0000256" key="4">
    <source>
        <dbReference type="ARBA" id="ARBA00023136"/>
    </source>
</evidence>
<reference evidence="7" key="1">
    <citation type="submission" date="2022-06" db="EMBL/GenBank/DDBJ databases">
        <title>Aeoliella straminimaris, a novel planctomycete from sediments.</title>
        <authorList>
            <person name="Vitorino I.R."/>
            <person name="Lage O.M."/>
        </authorList>
    </citation>
    <scope>NUCLEOTIDE SEQUENCE</scope>
    <source>
        <strain evidence="7">ICT_H6.2</strain>
    </source>
</reference>
<comment type="subcellular location">
    <subcellularLocation>
        <location evidence="1">Endomembrane system</location>
        <topology evidence="1">Multi-pass membrane protein</topology>
    </subcellularLocation>
</comment>